<dbReference type="Proteomes" id="UP000291981">
    <property type="component" value="Unassembled WGS sequence"/>
</dbReference>
<organism evidence="2 3">
    <name type="scientific">Flagellimonas allohymeniacidonis</name>
    <dbReference type="NCBI Taxonomy" id="2517819"/>
    <lineage>
        <taxon>Bacteria</taxon>
        <taxon>Pseudomonadati</taxon>
        <taxon>Bacteroidota</taxon>
        <taxon>Flavobacteriia</taxon>
        <taxon>Flavobacteriales</taxon>
        <taxon>Flavobacteriaceae</taxon>
        <taxon>Flagellimonas</taxon>
    </lineage>
</organism>
<sequence>MNKFQKVAFANVEEFLDFLPEDELQIVNFLRQLIHNCFLEYKEKLAYNVPFYYRNKRICCIWPASVPWGNLSQGVALAFVRAKEIDPTNELLGMDQRKTVGRIVIKSMDELRGDNLELIKFLLQEAYRIDSNL</sequence>
<dbReference type="Gene3D" id="3.90.1150.200">
    <property type="match status" value="1"/>
</dbReference>
<feature type="domain" description="YdhG-like" evidence="1">
    <location>
        <begin position="26"/>
        <end position="126"/>
    </location>
</feature>
<dbReference type="AlphaFoldDB" id="A0A4Q8QIV6"/>
<dbReference type="InterPro" id="IPR014922">
    <property type="entry name" value="YdhG-like"/>
</dbReference>
<proteinExistence type="predicted"/>
<evidence type="ECO:0000259" key="1">
    <source>
        <dbReference type="Pfam" id="PF08818"/>
    </source>
</evidence>
<name>A0A4Q8QIV6_9FLAO</name>
<evidence type="ECO:0000313" key="2">
    <source>
        <dbReference type="EMBL" id="TAI49208.1"/>
    </source>
</evidence>
<keyword evidence="3" id="KW-1185">Reference proteome</keyword>
<protein>
    <submittedName>
        <fullName evidence="2">DUF1801 domain-containing protein</fullName>
    </submittedName>
</protein>
<reference evidence="2 3" key="1">
    <citation type="submission" date="2019-02" db="EMBL/GenBank/DDBJ databases">
        <title>Draft genome sequence of Muricauda sp. 176CP4-71.</title>
        <authorList>
            <person name="Park J.-S."/>
        </authorList>
    </citation>
    <scope>NUCLEOTIDE SEQUENCE [LARGE SCALE GENOMIC DNA]</scope>
    <source>
        <strain evidence="2 3">176CP4-71</strain>
    </source>
</reference>
<evidence type="ECO:0000313" key="3">
    <source>
        <dbReference type="Proteomes" id="UP000291981"/>
    </source>
</evidence>
<accession>A0A4Q8QIV6</accession>
<dbReference type="SUPFAM" id="SSF159888">
    <property type="entry name" value="YdhG-like"/>
    <property type="match status" value="1"/>
</dbReference>
<dbReference type="RefSeq" id="WP_130610667.1">
    <property type="nucleotide sequence ID" value="NZ_SGIU01000001.1"/>
</dbReference>
<comment type="caution">
    <text evidence="2">The sequence shown here is derived from an EMBL/GenBank/DDBJ whole genome shotgun (WGS) entry which is preliminary data.</text>
</comment>
<gene>
    <name evidence="2" type="ORF">EW142_05265</name>
</gene>
<dbReference type="EMBL" id="SGIU01000001">
    <property type="protein sequence ID" value="TAI49208.1"/>
    <property type="molecule type" value="Genomic_DNA"/>
</dbReference>
<dbReference type="OrthoDB" id="1120992at2"/>
<dbReference type="Pfam" id="PF08818">
    <property type="entry name" value="DUF1801"/>
    <property type="match status" value="1"/>
</dbReference>